<feature type="region of interest" description="Disordered" evidence="1">
    <location>
        <begin position="37"/>
        <end position="69"/>
    </location>
</feature>
<evidence type="ECO:0000313" key="4">
    <source>
        <dbReference type="Proteomes" id="UP000498980"/>
    </source>
</evidence>
<reference evidence="2 4" key="1">
    <citation type="submission" date="2020-05" db="EMBL/GenBank/DDBJ databases">
        <title>Whole genome shotgun sequence of Streptomyces fulvorobeus NBRC 15897.</title>
        <authorList>
            <person name="Komaki H."/>
            <person name="Tamura T."/>
        </authorList>
    </citation>
    <scope>NUCLEOTIDE SEQUENCE [LARGE SCALE GENOMIC DNA]</scope>
    <source>
        <strain evidence="2 4">NBRC 15897</strain>
    </source>
</reference>
<evidence type="ECO:0000313" key="3">
    <source>
        <dbReference type="EMBL" id="NYE43661.1"/>
    </source>
</evidence>
<name>A0A7J0CC87_9ACTN</name>
<feature type="region of interest" description="Disordered" evidence="1">
    <location>
        <begin position="1"/>
        <end position="24"/>
    </location>
</feature>
<protein>
    <submittedName>
        <fullName evidence="2">Uncharacterized protein</fullName>
    </submittedName>
</protein>
<gene>
    <name evidence="3" type="ORF">HEB29_004672</name>
    <name evidence="2" type="ORF">Sfulv_49510</name>
</gene>
<accession>A0A7J0CC87</accession>
<organism evidence="2 4">
    <name type="scientific">Streptomyces fulvorobeus</name>
    <dbReference type="NCBI Taxonomy" id="284028"/>
    <lineage>
        <taxon>Bacteria</taxon>
        <taxon>Bacillati</taxon>
        <taxon>Actinomycetota</taxon>
        <taxon>Actinomycetes</taxon>
        <taxon>Kitasatosporales</taxon>
        <taxon>Streptomycetaceae</taxon>
        <taxon>Streptomyces</taxon>
    </lineage>
</organism>
<dbReference type="EMBL" id="JACCCF010000001">
    <property type="protein sequence ID" value="NYE43661.1"/>
    <property type="molecule type" value="Genomic_DNA"/>
</dbReference>
<dbReference type="EMBL" id="BLWC01000001">
    <property type="protein sequence ID" value="GFN00141.1"/>
    <property type="molecule type" value="Genomic_DNA"/>
</dbReference>
<proteinExistence type="predicted"/>
<reference evidence="3 5" key="2">
    <citation type="submission" date="2020-07" db="EMBL/GenBank/DDBJ databases">
        <title>Sequencing the genomes of 1000 actinobacteria strains.</title>
        <authorList>
            <person name="Klenk H.-P."/>
        </authorList>
    </citation>
    <scope>NUCLEOTIDE SEQUENCE [LARGE SCALE GENOMIC DNA]</scope>
    <source>
        <strain evidence="3 5">DSM 41455</strain>
    </source>
</reference>
<dbReference type="AlphaFoldDB" id="A0A7J0CC87"/>
<dbReference type="RefSeq" id="WP_173316511.1">
    <property type="nucleotide sequence ID" value="NZ_BAAAUE010000013.1"/>
</dbReference>
<sequence length="69" mass="7319">MTGGTTTASEEITRSLTGNGPRYGYRVLEHRPDFSGVPAPAFAGEQTAPGVLPHRDRAAHDVTVSRAAR</sequence>
<evidence type="ECO:0000313" key="5">
    <source>
        <dbReference type="Proteomes" id="UP000530403"/>
    </source>
</evidence>
<dbReference type="Proteomes" id="UP000498980">
    <property type="component" value="Unassembled WGS sequence"/>
</dbReference>
<keyword evidence="4" id="KW-1185">Reference proteome</keyword>
<feature type="compositionally biased region" description="Polar residues" evidence="1">
    <location>
        <begin position="1"/>
        <end position="18"/>
    </location>
</feature>
<evidence type="ECO:0000256" key="1">
    <source>
        <dbReference type="SAM" id="MobiDB-lite"/>
    </source>
</evidence>
<evidence type="ECO:0000313" key="2">
    <source>
        <dbReference type="EMBL" id="GFN00141.1"/>
    </source>
</evidence>
<comment type="caution">
    <text evidence="2">The sequence shown here is derived from an EMBL/GenBank/DDBJ whole genome shotgun (WGS) entry which is preliminary data.</text>
</comment>
<dbReference type="Proteomes" id="UP000530403">
    <property type="component" value="Unassembled WGS sequence"/>
</dbReference>